<keyword evidence="1" id="KW-0812">Transmembrane</keyword>
<accession>A0ABP1RLX0</accession>
<evidence type="ECO:0000256" key="1">
    <source>
        <dbReference type="SAM" id="Phobius"/>
    </source>
</evidence>
<keyword evidence="1" id="KW-1133">Transmembrane helix</keyword>
<organism evidence="2 3">
    <name type="scientific">Orchesella dallaii</name>
    <dbReference type="NCBI Taxonomy" id="48710"/>
    <lineage>
        <taxon>Eukaryota</taxon>
        <taxon>Metazoa</taxon>
        <taxon>Ecdysozoa</taxon>
        <taxon>Arthropoda</taxon>
        <taxon>Hexapoda</taxon>
        <taxon>Collembola</taxon>
        <taxon>Entomobryomorpha</taxon>
        <taxon>Entomobryoidea</taxon>
        <taxon>Orchesellidae</taxon>
        <taxon>Orchesellinae</taxon>
        <taxon>Orchesella</taxon>
    </lineage>
</organism>
<evidence type="ECO:0000313" key="2">
    <source>
        <dbReference type="EMBL" id="CAL8130346.1"/>
    </source>
</evidence>
<keyword evidence="3" id="KW-1185">Reference proteome</keyword>
<feature type="transmembrane region" description="Helical" evidence="1">
    <location>
        <begin position="110"/>
        <end position="128"/>
    </location>
</feature>
<evidence type="ECO:0000313" key="3">
    <source>
        <dbReference type="Proteomes" id="UP001642540"/>
    </source>
</evidence>
<reference evidence="2 3" key="1">
    <citation type="submission" date="2024-08" db="EMBL/GenBank/DDBJ databases">
        <authorList>
            <person name="Cucini C."/>
            <person name="Frati F."/>
        </authorList>
    </citation>
    <scope>NUCLEOTIDE SEQUENCE [LARGE SCALE GENOMIC DNA]</scope>
</reference>
<gene>
    <name evidence="2" type="ORF">ODALV1_LOCUS23685</name>
</gene>
<name>A0ABP1RLX0_9HEXA</name>
<dbReference type="Proteomes" id="UP001642540">
    <property type="component" value="Unassembled WGS sequence"/>
</dbReference>
<dbReference type="EMBL" id="CAXLJM020000081">
    <property type="protein sequence ID" value="CAL8130346.1"/>
    <property type="molecule type" value="Genomic_DNA"/>
</dbReference>
<protein>
    <recommendedName>
        <fullName evidence="4">Ionotropic glutamate receptor C-terminal domain-containing protein</fullName>
    </recommendedName>
</protein>
<keyword evidence="1" id="KW-0472">Membrane</keyword>
<proteinExistence type="predicted"/>
<feature type="transmembrane region" description="Helical" evidence="1">
    <location>
        <begin position="57"/>
        <end position="81"/>
    </location>
</feature>
<comment type="caution">
    <text evidence="2">The sequence shown here is derived from an EMBL/GenBank/DDBJ whole genome shotgun (WGS) entry which is preliminary data.</text>
</comment>
<evidence type="ECO:0008006" key="4">
    <source>
        <dbReference type="Google" id="ProtNLM"/>
    </source>
</evidence>
<sequence>MLRHQYDMPSHSIEFKQLFMKYNYFFRYDTSFHGYRYLVFLDTTRADSNNFIDMGALLLPFSSSMWMFTVLSALFIVILLYKAGHKCPFFYTFAVLLEQGDTTSQSRMSIWMSVTTLFIWGFFLRLSYTSSMYSYLTVVPEPLVPNDFEESVENDNYYKFSHPDIVKGIFDRMQYEVDNQSGKLIVAKSTHQLLQSLSKKIYALYLLPNDFTFIFADHNISSDSQLTALASSNNTVFVGRHCLDDKDDPQKKHFYVSDCGNEFVVANKFVYIYDFPYHFNAYHEVIGLDLFAAILFGNKKAFGNNKPSKFHTVYGWSAEYDLSAIMADDIIGKLEQTGILGRWNKAESILKLLESWKEILGWEMFKGSLSNNIVQIAYDMVEDLSNVEYIKQDISEKPIPGVTNRTLSTVWVLFLIGNVLSLVVIVWEIFSYNFHLDILKLVMH</sequence>
<feature type="transmembrane region" description="Helical" evidence="1">
    <location>
        <begin position="410"/>
        <end position="430"/>
    </location>
</feature>